<comment type="similarity">
    <text evidence="1">Belongs to the protein kinase superfamily. STE Ser/Thr protein kinase family. MAP kinase kinase kinase subfamily.</text>
</comment>
<dbReference type="PANTHER" id="PTHR48016">
    <property type="entry name" value="MAP KINASE KINASE KINASE SSK2-RELATED-RELATED"/>
    <property type="match status" value="1"/>
</dbReference>
<evidence type="ECO:0000259" key="7">
    <source>
        <dbReference type="PROSITE" id="PS51153"/>
    </source>
</evidence>
<organism evidence="8 9">
    <name type="scientific">Quercus lobata</name>
    <name type="common">Valley oak</name>
    <dbReference type="NCBI Taxonomy" id="97700"/>
    <lineage>
        <taxon>Eukaryota</taxon>
        <taxon>Viridiplantae</taxon>
        <taxon>Streptophyta</taxon>
        <taxon>Embryophyta</taxon>
        <taxon>Tracheophyta</taxon>
        <taxon>Spermatophyta</taxon>
        <taxon>Magnoliopsida</taxon>
        <taxon>eudicotyledons</taxon>
        <taxon>Gunneridae</taxon>
        <taxon>Pentapetalae</taxon>
        <taxon>rosids</taxon>
        <taxon>fabids</taxon>
        <taxon>Fagales</taxon>
        <taxon>Fagaceae</taxon>
        <taxon>Quercus</taxon>
    </lineage>
</organism>
<dbReference type="Pfam" id="PF00069">
    <property type="entry name" value="Pkinase"/>
    <property type="match status" value="1"/>
</dbReference>
<accession>A0A7N2LKS7</accession>
<dbReference type="OMA" id="ECCLRIN"/>
<keyword evidence="9" id="KW-1185">Reference proteome</keyword>
<dbReference type="InterPro" id="IPR000719">
    <property type="entry name" value="Prot_kinase_dom"/>
</dbReference>
<dbReference type="Proteomes" id="UP000594261">
    <property type="component" value="Chromosome 4"/>
</dbReference>
<evidence type="ECO:0000313" key="9">
    <source>
        <dbReference type="Proteomes" id="UP000594261"/>
    </source>
</evidence>
<dbReference type="Gramene" id="QL04p095514:mrna">
    <property type="protein sequence ID" value="QL04p095514:mrna"/>
    <property type="gene ID" value="QL04p095514"/>
</dbReference>
<keyword evidence="2" id="KW-0808">Transferase</keyword>
<dbReference type="InterPro" id="IPR011009">
    <property type="entry name" value="Kinase-like_dom_sf"/>
</dbReference>
<keyword evidence="5" id="KW-0067">ATP-binding</keyword>
<evidence type="ECO:0000256" key="1">
    <source>
        <dbReference type="ARBA" id="ARBA00006529"/>
    </source>
</evidence>
<dbReference type="InterPro" id="IPR020635">
    <property type="entry name" value="Tyr_kinase_cat_dom"/>
</dbReference>
<protein>
    <recommendedName>
        <fullName evidence="10">Protein kinase domain-containing protein</fullName>
    </recommendedName>
</protein>
<dbReference type="AlphaFoldDB" id="A0A7N2LKS7"/>
<dbReference type="SUPFAM" id="SSF56112">
    <property type="entry name" value="Protein kinase-like (PK-like)"/>
    <property type="match status" value="1"/>
</dbReference>
<evidence type="ECO:0000256" key="2">
    <source>
        <dbReference type="ARBA" id="ARBA00022679"/>
    </source>
</evidence>
<dbReference type="InterPro" id="IPR050538">
    <property type="entry name" value="MAP_kinase_kinase_kinase"/>
</dbReference>
<dbReference type="GO" id="GO:0005737">
    <property type="term" value="C:cytoplasm"/>
    <property type="evidence" value="ECO:0007669"/>
    <property type="project" value="TreeGrafter"/>
</dbReference>
<evidence type="ECO:0000256" key="3">
    <source>
        <dbReference type="ARBA" id="ARBA00022741"/>
    </source>
</evidence>
<proteinExistence type="inferred from homology"/>
<evidence type="ECO:0000259" key="6">
    <source>
        <dbReference type="PROSITE" id="PS50011"/>
    </source>
</evidence>
<dbReference type="EMBL" id="LRBV02000004">
    <property type="status" value="NOT_ANNOTATED_CDS"/>
    <property type="molecule type" value="Genomic_DNA"/>
</dbReference>
<dbReference type="PANTHER" id="PTHR48016:SF5">
    <property type="entry name" value="MITOGEN-ACTIVATED PROTEIN KINASE KINASE KINASE 5"/>
    <property type="match status" value="1"/>
</dbReference>
<reference evidence="8 9" key="1">
    <citation type="journal article" date="2016" name="G3 (Bethesda)">
        <title>First Draft Assembly and Annotation of the Genome of a California Endemic Oak Quercus lobata Nee (Fagaceae).</title>
        <authorList>
            <person name="Sork V.L."/>
            <person name="Fitz-Gibbon S.T."/>
            <person name="Puiu D."/>
            <person name="Crepeau M."/>
            <person name="Gugger P.F."/>
            <person name="Sherman R."/>
            <person name="Stevens K."/>
            <person name="Langley C.H."/>
            <person name="Pellegrini M."/>
            <person name="Salzberg S.L."/>
        </authorList>
    </citation>
    <scope>NUCLEOTIDE SEQUENCE [LARGE SCALE GENOMIC DNA]</scope>
    <source>
        <strain evidence="8 9">cv. SW786</strain>
    </source>
</reference>
<dbReference type="GO" id="GO:0005524">
    <property type="term" value="F:ATP binding"/>
    <property type="evidence" value="ECO:0007669"/>
    <property type="project" value="UniProtKB-KW"/>
</dbReference>
<dbReference type="EnsemblPlants" id="QL04p095514:mrna">
    <property type="protein sequence ID" value="QL04p095514:mrna"/>
    <property type="gene ID" value="QL04p095514"/>
</dbReference>
<dbReference type="PROSITE" id="PS51153">
    <property type="entry name" value="RPW8"/>
    <property type="match status" value="1"/>
</dbReference>
<feature type="domain" description="RPW8" evidence="7">
    <location>
        <begin position="95"/>
        <end position="250"/>
    </location>
</feature>
<evidence type="ECO:0008006" key="10">
    <source>
        <dbReference type="Google" id="ProtNLM"/>
    </source>
</evidence>
<dbReference type="Gene3D" id="1.10.510.10">
    <property type="entry name" value="Transferase(Phosphotransferase) domain 1"/>
    <property type="match status" value="1"/>
</dbReference>
<feature type="domain" description="Protein kinase" evidence="6">
    <location>
        <begin position="227"/>
        <end position="491"/>
    </location>
</feature>
<dbReference type="PROSITE" id="PS50011">
    <property type="entry name" value="PROTEIN_KINASE_DOM"/>
    <property type="match status" value="1"/>
</dbReference>
<sequence length="503" mass="56639">MATKRFRKNLIRGIRDVNGAWLTEQEEIGHVMENYYKDLFSTSNPNSNVASLEKIPCMVIDEKNANLVREFTELEVKKTLNQMAPLKVSSPNEQFMAAAYVGGAALEATFLEVFAVLHDTVKNVGSKAHMFKPILKHLESTLDRLLPMIKDIKLLSQQLDCPEEETLGLIEEMKKGEKLVRKCSKILWWNYCFKVHYAIKLCKLDEDIARFGQVDLQMRKTTLVQMLCPDDKIEAMSLVQLLFSYKETGALCAMKEIELFPDDPKSAVCIKQLQQEIKVLSQLKHPNIVHYYGSEIVSILPVACLEILIVVYSSVLDAIYVHEYFGTITESVVHNFTRHILSGLAYLHITKTIHRDIRGANLLVDSSGVVMLADFGMAKHLTEQAADLSLKGSPCWMATELMQAVLQRDSSSDVALVVDIWSLGCTNIEMLTGKAPWGEYEKVAAIFNVLHNTPPIPETLSSEGTDFLRCCFQRLPEERPSAAVLLEHPFVKKSEQLDGPSCN</sequence>
<keyword evidence="4" id="KW-0418">Kinase</keyword>
<evidence type="ECO:0000256" key="5">
    <source>
        <dbReference type="ARBA" id="ARBA00022840"/>
    </source>
</evidence>
<dbReference type="InParanoid" id="A0A7N2LKS7"/>
<dbReference type="SMART" id="SM00219">
    <property type="entry name" value="TyrKc"/>
    <property type="match status" value="1"/>
</dbReference>
<dbReference type="Pfam" id="PF05659">
    <property type="entry name" value="RPW8"/>
    <property type="match status" value="1"/>
</dbReference>
<dbReference type="GO" id="GO:0004713">
    <property type="term" value="F:protein tyrosine kinase activity"/>
    <property type="evidence" value="ECO:0007669"/>
    <property type="project" value="InterPro"/>
</dbReference>
<dbReference type="InterPro" id="IPR008808">
    <property type="entry name" value="Powdery_mildew-R_dom"/>
</dbReference>
<name>A0A7N2LKS7_QUELO</name>
<evidence type="ECO:0000256" key="4">
    <source>
        <dbReference type="ARBA" id="ARBA00022777"/>
    </source>
</evidence>
<keyword evidence="3" id="KW-0547">Nucleotide-binding</keyword>
<reference evidence="8" key="2">
    <citation type="submission" date="2021-01" db="UniProtKB">
        <authorList>
            <consortium name="EnsemblPlants"/>
        </authorList>
    </citation>
    <scope>IDENTIFICATION</scope>
</reference>
<dbReference type="GO" id="GO:0004709">
    <property type="term" value="F:MAP kinase kinase kinase activity"/>
    <property type="evidence" value="ECO:0007669"/>
    <property type="project" value="TreeGrafter"/>
</dbReference>
<evidence type="ECO:0000313" key="8">
    <source>
        <dbReference type="EnsemblPlants" id="QL04p095514:mrna"/>
    </source>
</evidence>